<dbReference type="AlphaFoldDB" id="A0A6J6RNQ0"/>
<dbReference type="GO" id="GO:0003824">
    <property type="term" value="F:catalytic activity"/>
    <property type="evidence" value="ECO:0007669"/>
    <property type="project" value="InterPro"/>
</dbReference>
<dbReference type="NCBIfam" id="TIGR03252">
    <property type="entry name" value="HhH-GPD-type base excision DNA repair protein"/>
    <property type="match status" value="1"/>
</dbReference>
<sequence>MQAGTLKVTGKADADALLNSDPLALLLGMLLDQQVPMEWAFASPHTLLRRLGTLDVTSIVAAGPEALEAAFCEKPALHRFPSSMGKRAYAMCEFLLENYPAGPMDLWREVGDGEELFKRIRALPGFGDEKAKIFLALLAKRFGIRPDNWEQYAGAFADETPRSVADIDGPESLARVRAWKKQQKAQGKSKQD</sequence>
<dbReference type="EMBL" id="CAFBMH010000039">
    <property type="protein sequence ID" value="CAB4907842.1"/>
    <property type="molecule type" value="Genomic_DNA"/>
</dbReference>
<evidence type="ECO:0000313" key="2">
    <source>
        <dbReference type="EMBL" id="CAB4828839.1"/>
    </source>
</evidence>
<protein>
    <submittedName>
        <fullName evidence="1">Unannotated protein</fullName>
    </submittedName>
</protein>
<proteinExistence type="predicted"/>
<dbReference type="EMBL" id="CAFBOS010000134">
    <property type="protein sequence ID" value="CAB5006406.1"/>
    <property type="molecule type" value="Genomic_DNA"/>
</dbReference>
<gene>
    <name evidence="1" type="ORF">UFOPK2754_00010</name>
    <name evidence="2" type="ORF">UFOPK3139_01245</name>
    <name evidence="3" type="ORF">UFOPK3543_01276</name>
    <name evidence="4" type="ORF">UFOPK3967_01997</name>
</gene>
<evidence type="ECO:0000313" key="3">
    <source>
        <dbReference type="EMBL" id="CAB4907842.1"/>
    </source>
</evidence>
<dbReference type="EMBL" id="CAFABA010000043">
    <property type="protein sequence ID" value="CAB4828839.1"/>
    <property type="molecule type" value="Genomic_DNA"/>
</dbReference>
<dbReference type="EMBL" id="CAEZYR010000001">
    <property type="protein sequence ID" value="CAB4724056.1"/>
    <property type="molecule type" value="Genomic_DNA"/>
</dbReference>
<dbReference type="InterPro" id="IPR011257">
    <property type="entry name" value="DNA_glycosylase"/>
</dbReference>
<organism evidence="1">
    <name type="scientific">freshwater metagenome</name>
    <dbReference type="NCBI Taxonomy" id="449393"/>
    <lineage>
        <taxon>unclassified sequences</taxon>
        <taxon>metagenomes</taxon>
        <taxon>ecological metagenomes</taxon>
    </lineage>
</organism>
<evidence type="ECO:0000313" key="1">
    <source>
        <dbReference type="EMBL" id="CAB4724056.1"/>
    </source>
</evidence>
<dbReference type="InterPro" id="IPR017658">
    <property type="entry name" value="HhH-GPD_base_excis"/>
</dbReference>
<evidence type="ECO:0000313" key="4">
    <source>
        <dbReference type="EMBL" id="CAB5006406.1"/>
    </source>
</evidence>
<dbReference type="SUPFAM" id="SSF48150">
    <property type="entry name" value="DNA-glycosylase"/>
    <property type="match status" value="1"/>
</dbReference>
<name>A0A6J6RNQ0_9ZZZZ</name>
<reference evidence="1" key="1">
    <citation type="submission" date="2020-05" db="EMBL/GenBank/DDBJ databases">
        <authorList>
            <person name="Chiriac C."/>
            <person name="Salcher M."/>
            <person name="Ghai R."/>
            <person name="Kavagutti S V."/>
        </authorList>
    </citation>
    <scope>NUCLEOTIDE SEQUENCE</scope>
</reference>
<dbReference type="GO" id="GO:0006281">
    <property type="term" value="P:DNA repair"/>
    <property type="evidence" value="ECO:0007669"/>
    <property type="project" value="InterPro"/>
</dbReference>
<accession>A0A6J6RNQ0</accession>